<comment type="similarity">
    <text evidence="3">Belongs to the gas vesicle GvpF/GvpL family.</text>
</comment>
<name>A0ABQ3VB83_9CHLR</name>
<evidence type="ECO:0000256" key="3">
    <source>
        <dbReference type="ARBA" id="ARBA00035643"/>
    </source>
</evidence>
<keyword evidence="1" id="KW-0304">Gas vesicle</keyword>
<feature type="region of interest" description="Disordered" evidence="5">
    <location>
        <begin position="73"/>
        <end position="95"/>
    </location>
</feature>
<feature type="coiled-coil region" evidence="4">
    <location>
        <begin position="35"/>
        <end position="62"/>
    </location>
</feature>
<dbReference type="PANTHER" id="PTHR36852:SF1">
    <property type="entry name" value="PROTEIN GVPL 2"/>
    <property type="match status" value="1"/>
</dbReference>
<dbReference type="InterPro" id="IPR009430">
    <property type="entry name" value="GvpL/GvpF"/>
</dbReference>
<dbReference type="Pfam" id="PF06386">
    <property type="entry name" value="GvpL_GvpF"/>
    <property type="match status" value="1"/>
</dbReference>
<feature type="region of interest" description="Disordered" evidence="5">
    <location>
        <begin position="1"/>
        <end position="28"/>
    </location>
</feature>
<evidence type="ECO:0000256" key="4">
    <source>
        <dbReference type="SAM" id="Coils"/>
    </source>
</evidence>
<evidence type="ECO:0000313" key="6">
    <source>
        <dbReference type="EMBL" id="GHO83152.1"/>
    </source>
</evidence>
<comment type="subcellular location">
    <subcellularLocation>
        <location evidence="2">Gas vesicle</location>
    </subcellularLocation>
</comment>
<evidence type="ECO:0000256" key="2">
    <source>
        <dbReference type="ARBA" id="ARBA00035108"/>
    </source>
</evidence>
<dbReference type="EMBL" id="BNJJ01000003">
    <property type="protein sequence ID" value="GHO83152.1"/>
    <property type="molecule type" value="Genomic_DNA"/>
</dbReference>
<proteinExistence type="inferred from homology"/>
<keyword evidence="4" id="KW-0175">Coiled coil</keyword>
<dbReference type="Proteomes" id="UP000635565">
    <property type="component" value="Unassembled WGS sequence"/>
</dbReference>
<comment type="caution">
    <text evidence="6">The sequence shown here is derived from an EMBL/GenBank/DDBJ whole genome shotgun (WGS) entry which is preliminary data.</text>
</comment>
<evidence type="ECO:0000256" key="5">
    <source>
        <dbReference type="SAM" id="MobiDB-lite"/>
    </source>
</evidence>
<protein>
    <submittedName>
        <fullName evidence="6">Protein gvpL</fullName>
    </submittedName>
</protein>
<dbReference type="PANTHER" id="PTHR36852">
    <property type="entry name" value="PROTEIN GVPL 2"/>
    <property type="match status" value="1"/>
</dbReference>
<gene>
    <name evidence="6" type="ORF">KSZ_11580</name>
</gene>
<reference evidence="6 7" key="1">
    <citation type="journal article" date="2021" name="Int. J. Syst. Evol. Microbiol.">
        <title>Reticulibacter mediterranei gen. nov., sp. nov., within the new family Reticulibacteraceae fam. nov., and Ktedonospora formicarum gen. nov., sp. nov., Ktedonobacter robiniae sp. nov., Dictyobacter formicarum sp. nov. and Dictyobacter arantiisoli sp. nov., belonging to the class Ktedonobacteria.</title>
        <authorList>
            <person name="Yabe S."/>
            <person name="Zheng Y."/>
            <person name="Wang C.M."/>
            <person name="Sakai Y."/>
            <person name="Abe K."/>
            <person name="Yokota A."/>
            <person name="Donadio S."/>
            <person name="Cavaletti L."/>
            <person name="Monciardini P."/>
        </authorList>
    </citation>
    <scope>NUCLEOTIDE SEQUENCE [LARGE SCALE GENOMIC DNA]</scope>
    <source>
        <strain evidence="6 7">SOSP1-9</strain>
    </source>
</reference>
<sequence length="368" mass="41662">MDRREPKINALSTSNQLENNHEEQPEPGTSMLALLEQCRMEMQKVEQRFAEVQAQFEVTQSRFQALQVEITKQHAPPPQADSTTASHVASPEETPAADSVYPTYGLYAYGFVKKSPRHFDIVGIDRQNKVYPVKGNGLSVIVSEINISQFQDQVKDLYTALTQTSGTLQNQDGAILQAHENVIDAIMQYTTIVPLKFGTILKDEKAALKLLEEQGEHFKSLLAKFRGKVECGLKVYVDKRVVLQHMMQSAPELAGSQEQPEPRSKGTAYLFARKKEEQFKEHVNNELLRIAEHIFNTFGQTAFDMKQNSLLPQKATGKKKEMILNAVYLVGQEQVSTFYEQAKSITEQYAPIELELDFSGPWPPYNFM</sequence>
<keyword evidence="7" id="KW-1185">Reference proteome</keyword>
<organism evidence="6 7">
    <name type="scientific">Dictyobacter formicarum</name>
    <dbReference type="NCBI Taxonomy" id="2778368"/>
    <lineage>
        <taxon>Bacteria</taxon>
        <taxon>Bacillati</taxon>
        <taxon>Chloroflexota</taxon>
        <taxon>Ktedonobacteria</taxon>
        <taxon>Ktedonobacterales</taxon>
        <taxon>Dictyobacteraceae</taxon>
        <taxon>Dictyobacter</taxon>
    </lineage>
</organism>
<accession>A0ABQ3VB83</accession>
<dbReference type="RefSeq" id="WP_201360813.1">
    <property type="nucleotide sequence ID" value="NZ_BNJJ01000003.1"/>
</dbReference>
<evidence type="ECO:0000256" key="1">
    <source>
        <dbReference type="ARBA" id="ARBA00022987"/>
    </source>
</evidence>
<evidence type="ECO:0000313" key="7">
    <source>
        <dbReference type="Proteomes" id="UP000635565"/>
    </source>
</evidence>